<feature type="binding site" evidence="8">
    <location>
        <position position="193"/>
    </location>
    <ligand>
        <name>Fe cation</name>
        <dbReference type="ChEBI" id="CHEBI:24875"/>
        <label>2</label>
    </ligand>
</feature>
<evidence type="ECO:0000256" key="9">
    <source>
        <dbReference type="SAM" id="MobiDB-lite"/>
    </source>
</evidence>
<dbReference type="PANTHER" id="PTHR23409">
    <property type="entry name" value="RIBONUCLEOSIDE-DIPHOSPHATE REDUCTASE SMALL CHAIN"/>
    <property type="match status" value="1"/>
</dbReference>
<dbReference type="InterPro" id="IPR009078">
    <property type="entry name" value="Ferritin-like_SF"/>
</dbReference>
<organism evidence="10">
    <name type="scientific">Tetraselmis virus 1</name>
    <dbReference type="NCBI Taxonomy" id="2060617"/>
    <lineage>
        <taxon>Viruses</taxon>
        <taxon>Varidnaviria</taxon>
        <taxon>Bamfordvirae</taxon>
        <taxon>Nucleocytoviricota</taxon>
        <taxon>Megaviricetes</taxon>
        <taxon>Imitervirales</taxon>
        <taxon>Allomimiviridae</taxon>
        <taxon>Oceanusvirus</taxon>
        <taxon>Oceanusvirus kaneohense</taxon>
    </lineage>
</organism>
<evidence type="ECO:0000256" key="1">
    <source>
        <dbReference type="ARBA" id="ARBA00009303"/>
    </source>
</evidence>
<feature type="binding site" evidence="8">
    <location>
        <position position="97"/>
    </location>
    <ligand>
        <name>Fe cation</name>
        <dbReference type="ChEBI" id="CHEBI:24875"/>
        <label>1</label>
    </ligand>
</feature>
<dbReference type="PANTHER" id="PTHR23409:SF18">
    <property type="entry name" value="RIBONUCLEOSIDE-DIPHOSPHATE REDUCTASE SUBUNIT M2"/>
    <property type="match status" value="1"/>
</dbReference>
<evidence type="ECO:0000256" key="8">
    <source>
        <dbReference type="PIRSR" id="PIRSR000355-2"/>
    </source>
</evidence>
<dbReference type="EMBL" id="KY322437">
    <property type="protein sequence ID" value="AUF82615.1"/>
    <property type="molecule type" value="Genomic_DNA"/>
</dbReference>
<evidence type="ECO:0000256" key="5">
    <source>
        <dbReference type="ARBA" id="ARBA00023116"/>
    </source>
</evidence>
<evidence type="ECO:0000313" key="11">
    <source>
        <dbReference type="Proteomes" id="UP000244773"/>
    </source>
</evidence>
<keyword evidence="4 8" id="KW-0408">Iron</keyword>
<feature type="region of interest" description="Disordered" evidence="9">
    <location>
        <begin position="298"/>
        <end position="322"/>
    </location>
</feature>
<comment type="similarity">
    <text evidence="1">Belongs to the ribonucleoside diphosphate reductase small chain family.</text>
</comment>
<feature type="binding site" evidence="8">
    <location>
        <position position="156"/>
    </location>
    <ligand>
        <name>Fe cation</name>
        <dbReference type="ChEBI" id="CHEBI:24875"/>
        <label>2</label>
    </ligand>
</feature>
<comment type="function">
    <text evidence="6">Ribonucleoside-diphosphate reductase holoenzyme provides the precursors necessary for viral DNA synthesis. Allows virus growth in non-dividing cells. Catalyzes the biosynthesis of deoxyribonucleotides from the corresponding ribonucleotides.</text>
</comment>
<evidence type="ECO:0000256" key="2">
    <source>
        <dbReference type="ARBA" id="ARBA00012274"/>
    </source>
</evidence>
<dbReference type="Proteomes" id="UP000244773">
    <property type="component" value="Segment"/>
</dbReference>
<keyword evidence="3" id="KW-0560">Oxidoreductase</keyword>
<dbReference type="InterPro" id="IPR000358">
    <property type="entry name" value="RNR_small_fam"/>
</dbReference>
<dbReference type="EC" id="1.17.4.1" evidence="2"/>
<feature type="binding site" evidence="8">
    <location>
        <position position="94"/>
    </location>
    <ligand>
        <name>Fe cation</name>
        <dbReference type="ChEBI" id="CHEBI:24875"/>
        <label>2</label>
    </ligand>
</feature>
<sequence>MSDRYVIFPIKYHQIYEHYQNQVANFWTPEEICFQQDLVDWPMLTEDQRYFIKMVLAFFAASDGIVGENLAMRFYNDTTIPEARAAYAFQLAMETCHSITYSLLIDTYISDNKEKDYLFNAIETIPAVKKKAEWALKWIESDLPYLNRLLAFVCVEGIQFSGSFCAIYYIKSLNKMPGLCFQNELVSRDEGSHTDFGIDMYKLTIANGEKRIAEEEVHAMFKEAVDIEDEFINESLPCSLLGMSSSLMSEYIRYCADRLLIQLGYEKLYNAEQPFDFMEHISLPRKTSFFEAKVSEYRKSGVGDSSSGQGLANVDFNDEDFD</sequence>
<name>A0A2P0VNY9_9VIRU</name>
<feature type="binding site" evidence="8">
    <location>
        <position position="63"/>
    </location>
    <ligand>
        <name>Fe cation</name>
        <dbReference type="ChEBI" id="CHEBI:24875"/>
        <label>1</label>
    </ligand>
</feature>
<evidence type="ECO:0000256" key="3">
    <source>
        <dbReference type="ARBA" id="ARBA00023002"/>
    </source>
</evidence>
<dbReference type="CDD" id="cd01049">
    <property type="entry name" value="RNRR2"/>
    <property type="match status" value="1"/>
</dbReference>
<dbReference type="Pfam" id="PF00268">
    <property type="entry name" value="Ribonuc_red_sm"/>
    <property type="match status" value="1"/>
</dbReference>
<dbReference type="InterPro" id="IPR012348">
    <property type="entry name" value="RNR-like"/>
</dbReference>
<accession>A0A2P0VNY9</accession>
<evidence type="ECO:0000256" key="4">
    <source>
        <dbReference type="ARBA" id="ARBA00023004"/>
    </source>
</evidence>
<dbReference type="GO" id="GO:0046872">
    <property type="term" value="F:metal ion binding"/>
    <property type="evidence" value="ECO:0007669"/>
    <property type="project" value="UniProtKB-KW"/>
</dbReference>
<proteinExistence type="inferred from homology"/>
<keyword evidence="8" id="KW-0479">Metal-binding</keyword>
<feature type="binding site" evidence="8">
    <location>
        <position position="190"/>
    </location>
    <ligand>
        <name>Fe cation</name>
        <dbReference type="ChEBI" id="CHEBI:24875"/>
        <label>2</label>
    </ligand>
</feature>
<evidence type="ECO:0000256" key="6">
    <source>
        <dbReference type="ARBA" id="ARBA00025523"/>
    </source>
</evidence>
<keyword evidence="11" id="KW-1185">Reference proteome</keyword>
<evidence type="ECO:0000313" key="10">
    <source>
        <dbReference type="EMBL" id="AUF82615.1"/>
    </source>
</evidence>
<comment type="cofactor">
    <cofactor evidence="8">
        <name>Fe cation</name>
        <dbReference type="ChEBI" id="CHEBI:24875"/>
    </cofactor>
    <text evidence="8">Binds 2 iron ions per subunit.</text>
</comment>
<feature type="binding site" evidence="8">
    <location>
        <position position="94"/>
    </location>
    <ligand>
        <name>Fe cation</name>
        <dbReference type="ChEBI" id="CHEBI:24875"/>
        <label>1</label>
    </ligand>
</feature>
<feature type="active site" evidence="7">
    <location>
        <position position="101"/>
    </location>
</feature>
<dbReference type="GO" id="GO:0009263">
    <property type="term" value="P:deoxyribonucleotide biosynthetic process"/>
    <property type="evidence" value="ECO:0007669"/>
    <property type="project" value="UniProtKB-KW"/>
</dbReference>
<dbReference type="InterPro" id="IPR033909">
    <property type="entry name" value="RNR_small"/>
</dbReference>
<reference evidence="10" key="1">
    <citation type="journal article" date="2018" name="Virology">
        <title>A giant virus infecting green algae encodes key fermentation genes.</title>
        <authorList>
            <person name="Schvarcz C.R."/>
            <person name="Steward G.F."/>
        </authorList>
    </citation>
    <scope>NUCLEOTIDE SEQUENCE [LARGE SCALE GENOMIC DNA]</scope>
</reference>
<protein>
    <recommendedName>
        <fullName evidence="2">ribonucleoside-diphosphate reductase</fullName>
        <ecNumber evidence="2">1.17.4.1</ecNumber>
    </recommendedName>
</protein>
<evidence type="ECO:0000256" key="7">
    <source>
        <dbReference type="PIRSR" id="PIRSR000355-1"/>
    </source>
</evidence>
<gene>
    <name evidence="10" type="ORF">TetV_533</name>
</gene>
<dbReference type="SUPFAM" id="SSF47240">
    <property type="entry name" value="Ferritin-like"/>
    <property type="match status" value="1"/>
</dbReference>
<dbReference type="PIRSF" id="PIRSF000355">
    <property type="entry name" value="NrdB"/>
    <property type="match status" value="1"/>
</dbReference>
<dbReference type="UniPathway" id="UPA00326"/>
<dbReference type="GO" id="GO:0004748">
    <property type="term" value="F:ribonucleoside-diphosphate reductase activity, thioredoxin disulfide as acceptor"/>
    <property type="evidence" value="ECO:0007669"/>
    <property type="project" value="UniProtKB-EC"/>
</dbReference>
<keyword evidence="5" id="KW-0215">Deoxyribonucleotide synthesis</keyword>
<dbReference type="Gene3D" id="1.10.620.20">
    <property type="entry name" value="Ribonucleotide Reductase, subunit A"/>
    <property type="match status" value="1"/>
</dbReference>